<dbReference type="Proteomes" id="UP000785613">
    <property type="component" value="Unassembled WGS sequence"/>
</dbReference>
<keyword evidence="2" id="KW-1185">Reference proteome</keyword>
<evidence type="ECO:0000313" key="1">
    <source>
        <dbReference type="EMBL" id="NHZ35192.1"/>
    </source>
</evidence>
<reference evidence="1 2" key="1">
    <citation type="submission" date="2019-09" db="EMBL/GenBank/DDBJ databases">
        <title>Taxonomy of Antarctic Massilia spp.: description of Massilia rubra sp. nov., Massilia aquatica sp. nov., Massilia mucilaginosa sp. nov., Massilia frigida sp. nov. isolated from streams, lakes and regoliths.</title>
        <authorList>
            <person name="Holochova P."/>
            <person name="Sedlacek I."/>
            <person name="Kralova S."/>
            <person name="Maslanova I."/>
            <person name="Busse H.-J."/>
            <person name="Stankova E."/>
            <person name="Vrbovska V."/>
            <person name="Kovarovic V."/>
            <person name="Bartak M."/>
            <person name="Svec P."/>
            <person name="Pantucek R."/>
        </authorList>
    </citation>
    <scope>NUCLEOTIDE SEQUENCE [LARGE SCALE GENOMIC DNA]</scope>
    <source>
        <strain evidence="1 2">CCM 8692</strain>
    </source>
</reference>
<comment type="caution">
    <text evidence="1">The sequence shown here is derived from an EMBL/GenBank/DDBJ whole genome shotgun (WGS) entry which is preliminary data.</text>
</comment>
<proteinExistence type="predicted"/>
<gene>
    <name evidence="1" type="ORF">F0185_16590</name>
</gene>
<accession>A0ABX0LSN3</accession>
<protein>
    <submittedName>
        <fullName evidence="1">Phosphohydrolase</fullName>
    </submittedName>
</protein>
<dbReference type="EMBL" id="VUYU01000010">
    <property type="protein sequence ID" value="NHZ35192.1"/>
    <property type="molecule type" value="Genomic_DNA"/>
</dbReference>
<dbReference type="SUPFAM" id="SSF109604">
    <property type="entry name" value="HD-domain/PDEase-like"/>
    <property type="match status" value="1"/>
</dbReference>
<organism evidence="1 2">
    <name type="scientific">Massilia rubra</name>
    <dbReference type="NCBI Taxonomy" id="2607910"/>
    <lineage>
        <taxon>Bacteria</taxon>
        <taxon>Pseudomonadati</taxon>
        <taxon>Pseudomonadota</taxon>
        <taxon>Betaproteobacteria</taxon>
        <taxon>Burkholderiales</taxon>
        <taxon>Oxalobacteraceae</taxon>
        <taxon>Telluria group</taxon>
        <taxon>Massilia</taxon>
    </lineage>
</organism>
<evidence type="ECO:0000313" key="2">
    <source>
        <dbReference type="Proteomes" id="UP000785613"/>
    </source>
</evidence>
<name>A0ABX0LSN3_9BURK</name>
<sequence length="177" mass="19334">MLNNMLDSRADAYALLRALGASARLLRHLQLVGEATDALIDTYNSLQLRFDARLIELGAAVHDAGKITFPEELDGPGSRHEPAGQALMLANGVPPAVARCCVSHAAWQEPGNSFEELSVALADKLWKGKREEELELRVIDMIAAQRGQLRWDVFTTLDSAFEDIAAGGGERLRRSIV</sequence>